<evidence type="ECO:0000259" key="8">
    <source>
        <dbReference type="PROSITE" id="PS50983"/>
    </source>
</evidence>
<keyword evidence="5 7" id="KW-0732">Signal</keyword>
<dbReference type="GO" id="GO:1901678">
    <property type="term" value="P:iron coordination entity transport"/>
    <property type="evidence" value="ECO:0007669"/>
    <property type="project" value="UniProtKB-ARBA"/>
</dbReference>
<keyword evidence="3" id="KW-0813">Transport</keyword>
<dbReference type="PROSITE" id="PS50983">
    <property type="entry name" value="FE_B12_PBP"/>
    <property type="match status" value="1"/>
</dbReference>
<evidence type="ECO:0000256" key="5">
    <source>
        <dbReference type="ARBA" id="ARBA00022729"/>
    </source>
</evidence>
<evidence type="ECO:0000256" key="1">
    <source>
        <dbReference type="ARBA" id="ARBA00004196"/>
    </source>
</evidence>
<keyword evidence="4" id="KW-0406">Ion transport</keyword>
<evidence type="ECO:0000313" key="9">
    <source>
        <dbReference type="EMBL" id="SKA14746.1"/>
    </source>
</evidence>
<dbReference type="STRING" id="1123491.SAMN02745782_02616"/>
<dbReference type="AlphaFoldDB" id="A0A1T4RG13"/>
<dbReference type="Gene3D" id="3.40.50.1980">
    <property type="entry name" value="Nitrogenase molybdenum iron protein domain"/>
    <property type="match status" value="2"/>
</dbReference>
<protein>
    <submittedName>
        <fullName evidence="9">Iron complex transport system substrate-binding protein</fullName>
    </submittedName>
</protein>
<feature type="chain" id="PRO_5012482054" evidence="7">
    <location>
        <begin position="26"/>
        <end position="308"/>
    </location>
</feature>
<keyword evidence="10" id="KW-1185">Reference proteome</keyword>
<evidence type="ECO:0000256" key="4">
    <source>
        <dbReference type="ARBA" id="ARBA00022496"/>
    </source>
</evidence>
<feature type="coiled-coil region" evidence="6">
    <location>
        <begin position="156"/>
        <end position="183"/>
    </location>
</feature>
<gene>
    <name evidence="9" type="ORF">SAMN02745782_02616</name>
</gene>
<dbReference type="InterPro" id="IPR002491">
    <property type="entry name" value="ABC_transptr_periplasmic_BD"/>
</dbReference>
<dbReference type="Proteomes" id="UP000190834">
    <property type="component" value="Unassembled WGS sequence"/>
</dbReference>
<dbReference type="PRINTS" id="PR01715">
    <property type="entry name" value="FERRIBNDNGPP"/>
</dbReference>
<organism evidence="9 10">
    <name type="scientific">Vibrio cincinnatiensis DSM 19608</name>
    <dbReference type="NCBI Taxonomy" id="1123491"/>
    <lineage>
        <taxon>Bacteria</taxon>
        <taxon>Pseudomonadati</taxon>
        <taxon>Pseudomonadota</taxon>
        <taxon>Gammaproteobacteria</taxon>
        <taxon>Vibrionales</taxon>
        <taxon>Vibrionaceae</taxon>
        <taxon>Vibrio</taxon>
    </lineage>
</organism>
<evidence type="ECO:0000256" key="2">
    <source>
        <dbReference type="ARBA" id="ARBA00008814"/>
    </source>
</evidence>
<dbReference type="Pfam" id="PF01497">
    <property type="entry name" value="Peripla_BP_2"/>
    <property type="match status" value="1"/>
</dbReference>
<dbReference type="PANTHER" id="PTHR30532">
    <property type="entry name" value="IRON III DICITRATE-BINDING PERIPLASMIC PROTEIN"/>
    <property type="match status" value="1"/>
</dbReference>
<dbReference type="EMBL" id="FUXB01000013">
    <property type="protein sequence ID" value="SKA14746.1"/>
    <property type="molecule type" value="Genomic_DNA"/>
</dbReference>
<sequence>MCVKPTTLFLRLLLLLLLGSSHAMAAIQIHDGRKTHSFEQVPQRVVVLNWDLLEQVLELEVTPVGAPNLPGYREWVVLPAVPDSVVDIGTRAEPNLETIAALKPEVILASSPQQDLITTLERIAPVIYLPNFEQQDNAAQIAIQQFKTLAQLFDKTDLAEQKLADMAQRFAELNQQLQQALGSPLPSVVVMRFSNPTSVFLYGENSTTHYVLEQLGLAEALPQPARQWGIIQKRLNALQHVKQGYVLYILPFAEEEKIKQSILWKAMPFVRQGRVNSVRSVWSYGGAMSLRYTAEAVTESLLEVAPKS</sequence>
<dbReference type="SUPFAM" id="SSF53807">
    <property type="entry name" value="Helical backbone' metal receptor"/>
    <property type="match status" value="1"/>
</dbReference>
<feature type="domain" description="Fe/B12 periplasmic-binding" evidence="8">
    <location>
        <begin position="44"/>
        <end position="308"/>
    </location>
</feature>
<reference evidence="10" key="1">
    <citation type="submission" date="2017-02" db="EMBL/GenBank/DDBJ databases">
        <authorList>
            <person name="Varghese N."/>
            <person name="Submissions S."/>
        </authorList>
    </citation>
    <scope>NUCLEOTIDE SEQUENCE [LARGE SCALE GENOMIC DNA]</scope>
    <source>
        <strain evidence="10">DSM 19608</strain>
    </source>
</reference>
<keyword evidence="4" id="KW-0408">Iron</keyword>
<dbReference type="InterPro" id="IPR051313">
    <property type="entry name" value="Bact_iron-sidero_bind"/>
</dbReference>
<evidence type="ECO:0000256" key="7">
    <source>
        <dbReference type="SAM" id="SignalP"/>
    </source>
</evidence>
<dbReference type="PANTHER" id="PTHR30532:SF1">
    <property type="entry name" value="IRON(3+)-HYDROXAMATE-BINDING PROTEIN FHUD"/>
    <property type="match status" value="1"/>
</dbReference>
<dbReference type="CDD" id="cd01146">
    <property type="entry name" value="FhuD"/>
    <property type="match status" value="1"/>
</dbReference>
<dbReference type="OrthoDB" id="6160519at2"/>
<name>A0A1T4RG13_VIBCI</name>
<comment type="similarity">
    <text evidence="2">Belongs to the bacterial solute-binding protein 8 family.</text>
</comment>
<comment type="subcellular location">
    <subcellularLocation>
        <location evidence="1">Cell envelope</location>
    </subcellularLocation>
</comment>
<evidence type="ECO:0000313" key="10">
    <source>
        <dbReference type="Proteomes" id="UP000190834"/>
    </source>
</evidence>
<dbReference type="GO" id="GO:0030288">
    <property type="term" value="C:outer membrane-bounded periplasmic space"/>
    <property type="evidence" value="ECO:0007669"/>
    <property type="project" value="TreeGrafter"/>
</dbReference>
<keyword evidence="4" id="KW-0410">Iron transport</keyword>
<keyword evidence="6" id="KW-0175">Coiled coil</keyword>
<evidence type="ECO:0000256" key="3">
    <source>
        <dbReference type="ARBA" id="ARBA00022448"/>
    </source>
</evidence>
<feature type="signal peptide" evidence="7">
    <location>
        <begin position="1"/>
        <end position="25"/>
    </location>
</feature>
<accession>A0A1T4RG13</accession>
<proteinExistence type="inferred from homology"/>
<evidence type="ECO:0000256" key="6">
    <source>
        <dbReference type="SAM" id="Coils"/>
    </source>
</evidence>